<reference evidence="8" key="2">
    <citation type="submission" date="2024-06" db="EMBL/GenBank/DDBJ databases">
        <authorList>
            <person name="Petrova K.O."/>
            <person name="Toshchakov S.V."/>
            <person name="Boltjanskaja Y.V."/>
            <person name="Kevbrin V.V."/>
        </authorList>
    </citation>
    <scope>NUCLEOTIDE SEQUENCE</scope>
    <source>
        <strain evidence="8">Z-710</strain>
    </source>
</reference>
<organism evidence="8">
    <name type="scientific">Proteinivorax hydrogeniformans</name>
    <dbReference type="NCBI Taxonomy" id="1826727"/>
    <lineage>
        <taxon>Bacteria</taxon>
        <taxon>Bacillati</taxon>
        <taxon>Bacillota</taxon>
        <taxon>Clostridia</taxon>
        <taxon>Eubacteriales</taxon>
        <taxon>Proteinivoracaceae</taxon>
        <taxon>Proteinivorax</taxon>
    </lineage>
</organism>
<dbReference type="Pfam" id="PF13370">
    <property type="entry name" value="Fer4_13"/>
    <property type="match status" value="1"/>
</dbReference>
<dbReference type="Gene3D" id="3.30.70.20">
    <property type="match status" value="1"/>
</dbReference>
<dbReference type="PROSITE" id="PS51379">
    <property type="entry name" value="4FE4S_FER_2"/>
    <property type="match status" value="1"/>
</dbReference>
<accession>A0AAU8HRJ5</accession>
<dbReference type="GO" id="GO:0005506">
    <property type="term" value="F:iron ion binding"/>
    <property type="evidence" value="ECO:0007669"/>
    <property type="project" value="UniProtKB-UniRule"/>
</dbReference>
<dbReference type="PROSITE" id="PS00198">
    <property type="entry name" value="4FE4S_FER_1"/>
    <property type="match status" value="1"/>
</dbReference>
<dbReference type="AlphaFoldDB" id="A0AAU8HRJ5"/>
<keyword evidence="5 6" id="KW-0411">Iron-sulfur</keyword>
<keyword evidence="1 6" id="KW-0813">Transport</keyword>
<keyword evidence="4 6" id="KW-0408">Iron</keyword>
<dbReference type="PANTHER" id="PTHR36923">
    <property type="entry name" value="FERREDOXIN"/>
    <property type="match status" value="1"/>
</dbReference>
<evidence type="ECO:0000259" key="7">
    <source>
        <dbReference type="PROSITE" id="PS51379"/>
    </source>
</evidence>
<dbReference type="InterPro" id="IPR017900">
    <property type="entry name" value="4Fe4S_Fe_S_CS"/>
</dbReference>
<dbReference type="GO" id="GO:0051536">
    <property type="term" value="F:iron-sulfur cluster binding"/>
    <property type="evidence" value="ECO:0007669"/>
    <property type="project" value="UniProtKB-KW"/>
</dbReference>
<dbReference type="GO" id="GO:0009055">
    <property type="term" value="F:electron transfer activity"/>
    <property type="evidence" value="ECO:0007669"/>
    <property type="project" value="UniProtKB-UniRule"/>
</dbReference>
<evidence type="ECO:0000256" key="3">
    <source>
        <dbReference type="ARBA" id="ARBA00022982"/>
    </source>
</evidence>
<dbReference type="PRINTS" id="PR00352">
    <property type="entry name" value="3FE4SFRDOXIN"/>
</dbReference>
<comment type="function">
    <text evidence="6">Ferredoxins are iron-sulfur proteins that transfer electrons in a wide variety of metabolic reactions.</text>
</comment>
<evidence type="ECO:0000256" key="6">
    <source>
        <dbReference type="RuleBase" id="RU368020"/>
    </source>
</evidence>
<dbReference type="InterPro" id="IPR001080">
    <property type="entry name" value="3Fe4S_ferredoxin"/>
</dbReference>
<evidence type="ECO:0000256" key="5">
    <source>
        <dbReference type="ARBA" id="ARBA00023014"/>
    </source>
</evidence>
<gene>
    <name evidence="8" type="ORF">PRVXH_001601</name>
</gene>
<dbReference type="InterPro" id="IPR017896">
    <property type="entry name" value="4Fe4S_Fe-S-bd"/>
</dbReference>
<keyword evidence="3 6" id="KW-0249">Electron transport</keyword>
<sequence length="63" mass="6884">MKVKVDKDQCIGCGICEGVCPQVFKMNNENIAEVIVDSVNQQDKEAVKEAADSCPVEAIKIEE</sequence>
<protein>
    <recommendedName>
        <fullName evidence="6">Ferredoxin</fullName>
    </recommendedName>
</protein>
<dbReference type="PANTHER" id="PTHR36923:SF3">
    <property type="entry name" value="FERREDOXIN"/>
    <property type="match status" value="1"/>
</dbReference>
<dbReference type="RefSeq" id="WP_353892269.1">
    <property type="nucleotide sequence ID" value="NZ_CP159485.1"/>
</dbReference>
<feature type="domain" description="4Fe-4S ferredoxin-type" evidence="7">
    <location>
        <begin position="1"/>
        <end position="29"/>
    </location>
</feature>
<dbReference type="SUPFAM" id="SSF54862">
    <property type="entry name" value="4Fe-4S ferredoxins"/>
    <property type="match status" value="1"/>
</dbReference>
<dbReference type="EMBL" id="CP159485">
    <property type="protein sequence ID" value="XCI27692.1"/>
    <property type="molecule type" value="Genomic_DNA"/>
</dbReference>
<evidence type="ECO:0000313" key="8">
    <source>
        <dbReference type="EMBL" id="XCI27692.1"/>
    </source>
</evidence>
<reference evidence="8" key="1">
    <citation type="journal article" date="2018" name="Antonie Van Leeuwenhoek">
        <title>Proteinivorax hydrogeniformans sp. nov., an anaerobic, haloalkaliphilic bacterium fermenting proteinaceous compounds with high hydrogen production.</title>
        <authorList>
            <person name="Boltyanskaya Y."/>
            <person name="Detkova E."/>
            <person name="Pimenov N."/>
            <person name="Kevbrin V."/>
        </authorList>
    </citation>
    <scope>NUCLEOTIDE SEQUENCE</scope>
    <source>
        <strain evidence="8">Z-710</strain>
    </source>
</reference>
<dbReference type="InterPro" id="IPR051269">
    <property type="entry name" value="Fe-S_cluster_ET"/>
</dbReference>
<keyword evidence="2 6" id="KW-0479">Metal-binding</keyword>
<name>A0AAU8HRJ5_9FIRM</name>
<evidence type="ECO:0000256" key="1">
    <source>
        <dbReference type="ARBA" id="ARBA00022448"/>
    </source>
</evidence>
<evidence type="ECO:0000256" key="4">
    <source>
        <dbReference type="ARBA" id="ARBA00023004"/>
    </source>
</evidence>
<evidence type="ECO:0000256" key="2">
    <source>
        <dbReference type="ARBA" id="ARBA00022723"/>
    </source>
</evidence>
<proteinExistence type="predicted"/>